<reference evidence="1" key="1">
    <citation type="submission" date="2014-05" db="EMBL/GenBank/DDBJ databases">
        <authorList>
            <person name="Chronopoulou M."/>
        </authorList>
    </citation>
    <scope>NUCLEOTIDE SEQUENCE</scope>
    <source>
        <tissue evidence="1">Whole organism</tissue>
    </source>
</reference>
<organism evidence="1">
    <name type="scientific">Lepeophtheirus salmonis</name>
    <name type="common">Salmon louse</name>
    <name type="synonym">Caligus salmonis</name>
    <dbReference type="NCBI Taxonomy" id="72036"/>
    <lineage>
        <taxon>Eukaryota</taxon>
        <taxon>Metazoa</taxon>
        <taxon>Ecdysozoa</taxon>
        <taxon>Arthropoda</taxon>
        <taxon>Crustacea</taxon>
        <taxon>Multicrustacea</taxon>
        <taxon>Hexanauplia</taxon>
        <taxon>Copepoda</taxon>
        <taxon>Siphonostomatoida</taxon>
        <taxon>Caligidae</taxon>
        <taxon>Lepeophtheirus</taxon>
    </lineage>
</organism>
<accession>A0A0K2VDF2</accession>
<protein>
    <submittedName>
        <fullName evidence="1">Uncharacterized protein</fullName>
    </submittedName>
</protein>
<dbReference type="AlphaFoldDB" id="A0A0K2VDF2"/>
<sequence length="51" mass="5906">MINSDLTLNLYQNHVNLDWNSVNHLTTNRKITSVSLLQNILAHMKISLFLL</sequence>
<name>A0A0K2VDF2_LEPSM</name>
<proteinExistence type="predicted"/>
<evidence type="ECO:0000313" key="1">
    <source>
        <dbReference type="EMBL" id="CDW48593.1"/>
    </source>
</evidence>
<dbReference type="EMBL" id="HACA01031232">
    <property type="protein sequence ID" value="CDW48593.1"/>
    <property type="molecule type" value="Transcribed_RNA"/>
</dbReference>